<name>A0A0F9B256_9ZZZZ</name>
<protein>
    <submittedName>
        <fullName evidence="1">Uncharacterized protein</fullName>
    </submittedName>
</protein>
<dbReference type="AlphaFoldDB" id="A0A0F9B256"/>
<accession>A0A0F9B256</accession>
<proteinExistence type="predicted"/>
<dbReference type="EMBL" id="LAZR01054407">
    <property type="protein sequence ID" value="KKK78626.1"/>
    <property type="molecule type" value="Genomic_DNA"/>
</dbReference>
<feature type="non-terminal residue" evidence="1">
    <location>
        <position position="1"/>
    </location>
</feature>
<evidence type="ECO:0000313" key="1">
    <source>
        <dbReference type="EMBL" id="KKK78626.1"/>
    </source>
</evidence>
<organism evidence="1">
    <name type="scientific">marine sediment metagenome</name>
    <dbReference type="NCBI Taxonomy" id="412755"/>
    <lineage>
        <taxon>unclassified sequences</taxon>
        <taxon>metagenomes</taxon>
        <taxon>ecological metagenomes</taxon>
    </lineage>
</organism>
<reference evidence="1" key="1">
    <citation type="journal article" date="2015" name="Nature">
        <title>Complex archaea that bridge the gap between prokaryotes and eukaryotes.</title>
        <authorList>
            <person name="Spang A."/>
            <person name="Saw J.H."/>
            <person name="Jorgensen S.L."/>
            <person name="Zaremba-Niedzwiedzka K."/>
            <person name="Martijn J."/>
            <person name="Lind A.E."/>
            <person name="van Eijk R."/>
            <person name="Schleper C."/>
            <person name="Guy L."/>
            <person name="Ettema T.J."/>
        </authorList>
    </citation>
    <scope>NUCLEOTIDE SEQUENCE</scope>
</reference>
<comment type="caution">
    <text evidence="1">The sequence shown here is derived from an EMBL/GenBank/DDBJ whole genome shotgun (WGS) entry which is preliminary data.</text>
</comment>
<gene>
    <name evidence="1" type="ORF">LCGC14_2841670</name>
</gene>
<sequence length="22" mass="2540">RDEVLTNSSNDCVEAFIEELKK</sequence>